<dbReference type="AlphaFoldDB" id="A0A397T2B1"/>
<reference evidence="1 2" key="1">
    <citation type="submission" date="2018-06" db="EMBL/GenBank/DDBJ databases">
        <title>Comparative genomics reveals the genomic features of Rhizophagus irregularis, R. cerebriforme, R. diaphanum and Gigaspora rosea, and their symbiotic lifestyle signature.</title>
        <authorList>
            <person name="Morin E."/>
            <person name="San Clemente H."/>
            <person name="Chen E.C.H."/>
            <person name="De La Providencia I."/>
            <person name="Hainaut M."/>
            <person name="Kuo A."/>
            <person name="Kohler A."/>
            <person name="Murat C."/>
            <person name="Tang N."/>
            <person name="Roy S."/>
            <person name="Loubradou J."/>
            <person name="Henrissat B."/>
            <person name="Grigoriev I.V."/>
            <person name="Corradi N."/>
            <person name="Roux C."/>
            <person name="Martin F.M."/>
        </authorList>
    </citation>
    <scope>NUCLEOTIDE SEQUENCE [LARGE SCALE GENOMIC DNA]</scope>
    <source>
        <strain evidence="1 2">DAOM 227022</strain>
    </source>
</reference>
<evidence type="ECO:0000313" key="1">
    <source>
        <dbReference type="EMBL" id="RIA91942.1"/>
    </source>
</evidence>
<protein>
    <recommendedName>
        <fullName evidence="3">F-box domain-containing protein</fullName>
    </recommendedName>
</protein>
<organism evidence="1 2">
    <name type="scientific">Glomus cerebriforme</name>
    <dbReference type="NCBI Taxonomy" id="658196"/>
    <lineage>
        <taxon>Eukaryota</taxon>
        <taxon>Fungi</taxon>
        <taxon>Fungi incertae sedis</taxon>
        <taxon>Mucoromycota</taxon>
        <taxon>Glomeromycotina</taxon>
        <taxon>Glomeromycetes</taxon>
        <taxon>Glomerales</taxon>
        <taxon>Glomeraceae</taxon>
        <taxon>Glomus</taxon>
    </lineage>
</organism>
<dbReference type="Proteomes" id="UP000265703">
    <property type="component" value="Unassembled WGS sequence"/>
</dbReference>
<name>A0A397T2B1_9GLOM</name>
<accession>A0A397T2B1</accession>
<keyword evidence="2" id="KW-1185">Reference proteome</keyword>
<dbReference type="EMBL" id="QKYT01000138">
    <property type="protein sequence ID" value="RIA91942.1"/>
    <property type="molecule type" value="Genomic_DNA"/>
</dbReference>
<evidence type="ECO:0000313" key="2">
    <source>
        <dbReference type="Proteomes" id="UP000265703"/>
    </source>
</evidence>
<sequence>MVKELPRELWLEIFKHFILNFGFVELYKYRKVCKVWCELIIVIMVYKLTDMITKIKCIYQIIRYSHNIEEEINSLTPESIENEISQQIARNFISYNYKTESFEYNFITVIKKDEEKDEEQDEEKKEEKKEEKMYKYKFCIIFHLIYKTLNFRLVKKLKEYLIENSWLNFEEDIIDNDTTFSQKIVAKGDKLLAYIDQIDDFFDYLFNLPIFQ</sequence>
<dbReference type="OrthoDB" id="2367114at2759"/>
<gene>
    <name evidence="1" type="ORF">C1645_821299</name>
</gene>
<proteinExistence type="predicted"/>
<evidence type="ECO:0008006" key="3">
    <source>
        <dbReference type="Google" id="ProtNLM"/>
    </source>
</evidence>
<comment type="caution">
    <text evidence="1">The sequence shown here is derived from an EMBL/GenBank/DDBJ whole genome shotgun (WGS) entry which is preliminary data.</text>
</comment>